<keyword evidence="3" id="KW-1185">Reference proteome</keyword>
<sequence>MSNLSSALLEQPKYLFFFLGCLLVFVGIFHAVYFYVRYQRKLDKQFMRDNYYSGGFLFDVSRLSNYAMFILFPGRTKDKKTQSFFKNLEPKIKTHLLFHYFVMFIGVISLFTPIVLTYF</sequence>
<dbReference type="RefSeq" id="WP_110200033.1">
    <property type="nucleotide sequence ID" value="NZ_QICH01000001.1"/>
</dbReference>
<keyword evidence="1" id="KW-1133">Transmembrane helix</keyword>
<dbReference type="AlphaFoldDB" id="A0A318D8J2"/>
<accession>A0A318D8J2</accession>
<feature type="transmembrane region" description="Helical" evidence="1">
    <location>
        <begin position="96"/>
        <end position="118"/>
    </location>
</feature>
<evidence type="ECO:0000313" key="3">
    <source>
        <dbReference type="Proteomes" id="UP000247689"/>
    </source>
</evidence>
<reference evidence="2 3" key="1">
    <citation type="submission" date="2018-05" db="EMBL/GenBank/DDBJ databases">
        <title>Kangiella spongicola genome sequence.</title>
        <authorList>
            <person name="Maclea K.S."/>
            <person name="Goen A.E."/>
            <person name="Kelley C."/>
            <person name="Underriner A."/>
            <person name="Silverwood T."/>
            <person name="Trachtenberg A.M."/>
        </authorList>
    </citation>
    <scope>NUCLEOTIDE SEQUENCE [LARGE SCALE GENOMIC DNA]</scope>
    <source>
        <strain evidence="2 3">ATCC BAA-2076</strain>
    </source>
</reference>
<keyword evidence="1" id="KW-0472">Membrane</keyword>
<evidence type="ECO:0000256" key="1">
    <source>
        <dbReference type="SAM" id="Phobius"/>
    </source>
</evidence>
<dbReference type="Proteomes" id="UP000247689">
    <property type="component" value="Unassembled WGS sequence"/>
</dbReference>
<comment type="caution">
    <text evidence="2">The sequence shown here is derived from an EMBL/GenBank/DDBJ whole genome shotgun (WGS) entry which is preliminary data.</text>
</comment>
<gene>
    <name evidence="2" type="ORF">DL796_03565</name>
</gene>
<proteinExistence type="predicted"/>
<dbReference type="OrthoDB" id="6205446at2"/>
<feature type="transmembrane region" description="Helical" evidence="1">
    <location>
        <begin position="14"/>
        <end position="36"/>
    </location>
</feature>
<protein>
    <submittedName>
        <fullName evidence="2">Uncharacterized protein</fullName>
    </submittedName>
</protein>
<organism evidence="2 3">
    <name type="scientific">Kangiella spongicola</name>
    <dbReference type="NCBI Taxonomy" id="796379"/>
    <lineage>
        <taxon>Bacteria</taxon>
        <taxon>Pseudomonadati</taxon>
        <taxon>Pseudomonadota</taxon>
        <taxon>Gammaproteobacteria</taxon>
        <taxon>Kangiellales</taxon>
        <taxon>Kangiellaceae</taxon>
        <taxon>Kangiella</taxon>
    </lineage>
</organism>
<keyword evidence="1" id="KW-0812">Transmembrane</keyword>
<evidence type="ECO:0000313" key="2">
    <source>
        <dbReference type="EMBL" id="PXF64225.1"/>
    </source>
</evidence>
<dbReference type="EMBL" id="QICH01000001">
    <property type="protein sequence ID" value="PXF64225.1"/>
    <property type="molecule type" value="Genomic_DNA"/>
</dbReference>
<name>A0A318D8J2_9GAMM</name>